<accession>A0ABY8HXB2</accession>
<evidence type="ECO:0000313" key="2">
    <source>
        <dbReference type="Proteomes" id="UP001219584"/>
    </source>
</evidence>
<keyword evidence="2" id="KW-1185">Reference proteome</keyword>
<gene>
    <name evidence="1" type="ORF">P9875_16125</name>
</gene>
<sequence>MAGMGTALAIDPQLPKAWRSNQAASPFLRAITWKNKVLSLIAYMAMVKYQLRRLSQGKQTQPQVAPALVLLIQQWETAIRNRQYRRRMHSGF</sequence>
<dbReference type="EMBL" id="CP121464">
    <property type="protein sequence ID" value="WFR77250.1"/>
    <property type="molecule type" value="Genomic_DNA"/>
</dbReference>
<name>A0ABY8HXB2_9BURK</name>
<evidence type="ECO:0000313" key="1">
    <source>
        <dbReference type="EMBL" id="WFR77250.1"/>
    </source>
</evidence>
<dbReference type="RefSeq" id="WP_278315920.1">
    <property type="nucleotide sequence ID" value="NZ_CP121464.1"/>
</dbReference>
<protein>
    <submittedName>
        <fullName evidence="1">Uncharacterized protein</fullName>
    </submittedName>
</protein>
<proteinExistence type="predicted"/>
<organism evidence="1 2">
    <name type="scientific">Janthinobacterium rivuli</name>
    <dbReference type="NCBI Taxonomy" id="2751478"/>
    <lineage>
        <taxon>Bacteria</taxon>
        <taxon>Pseudomonadati</taxon>
        <taxon>Pseudomonadota</taxon>
        <taxon>Betaproteobacteria</taxon>
        <taxon>Burkholderiales</taxon>
        <taxon>Oxalobacteraceae</taxon>
        <taxon>Janthinobacterium</taxon>
    </lineage>
</organism>
<dbReference type="Proteomes" id="UP001219584">
    <property type="component" value="Chromosome"/>
</dbReference>
<reference evidence="1 2" key="1">
    <citation type="submission" date="2023-04" db="EMBL/GenBank/DDBJ databases">
        <title>Nanopore sequencing of Janthinobacterium from water.</title>
        <authorList>
            <person name="Ciuchcinski K."/>
            <person name="Rokowska A."/>
            <person name="Dziewit L."/>
        </authorList>
    </citation>
    <scope>NUCLEOTIDE SEQUENCE [LARGE SCALE GENOMIC DNA]</scope>
    <source>
        <strain evidence="1 2">DEMB2</strain>
    </source>
</reference>